<accession>A0A9W7T1R6</accession>
<dbReference type="AlphaFoldDB" id="A0A9W7T1R6"/>
<protein>
    <submittedName>
        <fullName evidence="2">Uncharacterized protein</fullName>
    </submittedName>
</protein>
<feature type="compositionally biased region" description="Polar residues" evidence="1">
    <location>
        <begin position="83"/>
        <end position="95"/>
    </location>
</feature>
<feature type="compositionally biased region" description="Basic and acidic residues" evidence="1">
    <location>
        <begin position="987"/>
        <end position="1004"/>
    </location>
</feature>
<feature type="compositionally biased region" description="Basic and acidic residues" evidence="1">
    <location>
        <begin position="1020"/>
        <end position="1036"/>
    </location>
</feature>
<keyword evidence="3" id="KW-1185">Reference proteome</keyword>
<feature type="region of interest" description="Disordered" evidence="1">
    <location>
        <begin position="401"/>
        <end position="521"/>
    </location>
</feature>
<reference evidence="2 3" key="1">
    <citation type="journal article" date="2018" name="IMA Fungus">
        <title>IMA Genome-F 10: Nine draft genome sequences of Claviceps purpurea s.lat., including C. arundinis, C. humidiphila, and C. cf. spartinae, pseudomolecules for the pitch canker pathogen Fusarium circinatum, draft genome of Davidsoniella eucalypti, Grosmannia galeiformis, Quambalaria eucalypti, and Teratosphaeria destructans.</title>
        <authorList>
            <person name="Wingfield B.D."/>
            <person name="Liu M."/>
            <person name="Nguyen H.D."/>
            <person name="Lane F.A."/>
            <person name="Morgan S.W."/>
            <person name="De Vos L."/>
            <person name="Wilken P.M."/>
            <person name="Duong T.A."/>
            <person name="Aylward J."/>
            <person name="Coetzee M.P."/>
            <person name="Dadej K."/>
            <person name="De Beer Z.W."/>
            <person name="Findlay W."/>
            <person name="Havenga M."/>
            <person name="Kolarik M."/>
            <person name="Menzies J.G."/>
            <person name="Naidoo K."/>
            <person name="Pochopski O."/>
            <person name="Shoukouhi P."/>
            <person name="Santana Q.C."/>
            <person name="Seifert K.A."/>
            <person name="Soal N."/>
            <person name="Steenkamp E.T."/>
            <person name="Tatham C.T."/>
            <person name="van der Nest M.A."/>
            <person name="Wingfield M.J."/>
        </authorList>
    </citation>
    <scope>NUCLEOTIDE SEQUENCE [LARGE SCALE GENOMIC DNA]</scope>
    <source>
        <strain evidence="2">CMW44962</strain>
    </source>
</reference>
<sequence>MTTAVATYTLQAFDTRSRDTHFISHRTSGTLKESGKSTPRAVVKDHDGHGQSLSEDAKRGQHRQSVVTPRASMGMDGSAQREGGNSSPADSQSSAALRPRSFLRRWSGNIPLGSRDSSRTSVSRPSSATVSYSNGSMTLSNSDSTTPIFDRPISGYQRNKLVKRTPSLSSSDGFHHQSSSASRLPVLRRPATSHQRTATQQQRLSRAWQRESETRDSSDLELRHYFTPKIIADKGILGQRRNSTGIPNPIRRVYPDRKYTPVLVSARDVEVKRSNVEVDDGSSDENEAPVNLTLPPTVTSSPAFDATSASRRSFSIGDLLSSGPQPLWRRPSSSASKSSVSRRLSRKPRPRIATEPLPMDSSFDQERPPKRRDLTDPREAYRDIYSSFDAQAITGSHTADFRLDSASDTPRSQDSSFRDSPLADTYQQSGTPSPNLGQDRSRSVTAESSVARSARLSAPASANVSTTGSDSERRSTGGYSTDYQSESAFDSFQTRTTRSVSGKRGPPIDTIFDESPPVFSSGRSTRLGDLLNDGHFSSSGQGTRFRHSTIEEEESVISTPVRSIRDKSVTTTPSAGYRPQQLFPSSPPVMADPDEIDWDAVADEPMRSNGLGTQPQGSNTSHYLSLHARSPCSARPLSRLANITSAHSTPNRWSNGGNEKAKIFDWVEQQPSPSHPDRSPPRPRTVHGKKDPENRGSRMTGRRAPSGMHARSQSVPVVPVPDLDGKRTVPKSKFGTWGVGSKNVTEDWDDDFEFEDPVPPLPASIAAVAEKRVDSGHQMFVPKAIQESHHNVVANMNLLKEWGMHIEELKDLRMRAATLDMLHGAYEKEWQEVDGMIALADQSSSEQTLQPRATPPSSPGFDMNAFDESATHAPVIARSRSLTAVGLADTPPFDDAEAGAVGPQPFAACNTLTRGRPRKDSEAMARSVIEALQAQHLRSPAGDETGHTKKVDFNTSTLRRLVPHVKDLTRRVKEALRETEGLYSSPRRRDSRDSNRSADDDYARGFRHAFYEPSPGSPTELRRSRRDIALTDHDAVEEGDFALPRQQRGDLAQRMQDLTLPPR</sequence>
<feature type="compositionally biased region" description="Polar residues" evidence="1">
    <location>
        <begin position="477"/>
        <end position="500"/>
    </location>
</feature>
<comment type="caution">
    <text evidence="2">The sequence shown here is derived from an EMBL/GenBank/DDBJ whole genome shotgun (WGS) entry which is preliminary data.</text>
</comment>
<feature type="compositionally biased region" description="Polar residues" evidence="1">
    <location>
        <begin position="294"/>
        <end position="306"/>
    </location>
</feature>
<name>A0A9W7T1R6_9PEZI</name>
<feature type="compositionally biased region" description="Low complexity" evidence="1">
    <location>
        <begin position="446"/>
        <end position="462"/>
    </location>
</feature>
<gene>
    <name evidence="2" type="ORF">Tdes44962_MAKER06577</name>
</gene>
<feature type="compositionally biased region" description="Acidic residues" evidence="1">
    <location>
        <begin position="277"/>
        <end position="287"/>
    </location>
</feature>
<feature type="compositionally biased region" description="Low complexity" evidence="1">
    <location>
        <begin position="119"/>
        <end position="133"/>
    </location>
</feature>
<proteinExistence type="predicted"/>
<feature type="compositionally biased region" description="Basic and acidic residues" evidence="1">
    <location>
        <begin position="208"/>
        <end position="217"/>
    </location>
</feature>
<feature type="region of interest" description="Disordered" evidence="1">
    <location>
        <begin position="533"/>
        <end position="588"/>
    </location>
</feature>
<dbReference type="EMBL" id="RIBY02000047">
    <property type="protein sequence ID" value="KAH9845543.1"/>
    <property type="molecule type" value="Genomic_DNA"/>
</dbReference>
<evidence type="ECO:0000313" key="2">
    <source>
        <dbReference type="EMBL" id="KAH9845543.1"/>
    </source>
</evidence>
<feature type="region of interest" description="Disordered" evidence="1">
    <location>
        <begin position="274"/>
        <end position="306"/>
    </location>
</feature>
<feature type="region of interest" description="Disordered" evidence="1">
    <location>
        <begin position="979"/>
        <end position="1063"/>
    </location>
</feature>
<feature type="compositionally biased region" description="Polar residues" evidence="1">
    <location>
        <begin position="134"/>
        <end position="147"/>
    </location>
</feature>
<feature type="compositionally biased region" description="Low complexity" evidence="1">
    <location>
        <begin position="329"/>
        <end position="342"/>
    </location>
</feature>
<evidence type="ECO:0000313" key="3">
    <source>
        <dbReference type="Proteomes" id="UP001138500"/>
    </source>
</evidence>
<feature type="region of interest" description="Disordered" evidence="1">
    <location>
        <begin position="669"/>
        <end position="726"/>
    </location>
</feature>
<feature type="compositionally biased region" description="Basic and acidic residues" evidence="1">
    <location>
        <begin position="364"/>
        <end position="378"/>
    </location>
</feature>
<dbReference type="Proteomes" id="UP001138500">
    <property type="component" value="Unassembled WGS sequence"/>
</dbReference>
<feature type="compositionally biased region" description="Low complexity" evidence="1">
    <location>
        <begin position="167"/>
        <end position="182"/>
    </location>
</feature>
<feature type="compositionally biased region" description="Polar residues" evidence="1">
    <location>
        <begin position="192"/>
        <end position="204"/>
    </location>
</feature>
<dbReference type="OrthoDB" id="5346713at2759"/>
<feature type="region of interest" description="Disordered" evidence="1">
    <location>
        <begin position="321"/>
        <end position="378"/>
    </location>
</feature>
<organism evidence="2 3">
    <name type="scientific">Teratosphaeria destructans</name>
    <dbReference type="NCBI Taxonomy" id="418781"/>
    <lineage>
        <taxon>Eukaryota</taxon>
        <taxon>Fungi</taxon>
        <taxon>Dikarya</taxon>
        <taxon>Ascomycota</taxon>
        <taxon>Pezizomycotina</taxon>
        <taxon>Dothideomycetes</taxon>
        <taxon>Dothideomycetidae</taxon>
        <taxon>Mycosphaerellales</taxon>
        <taxon>Teratosphaeriaceae</taxon>
        <taxon>Teratosphaeria</taxon>
    </lineage>
</organism>
<feature type="compositionally biased region" description="Polar residues" evidence="1">
    <location>
        <begin position="425"/>
        <end position="438"/>
    </location>
</feature>
<feature type="compositionally biased region" description="Polar residues" evidence="1">
    <location>
        <begin position="406"/>
        <end position="415"/>
    </location>
</feature>
<feature type="region of interest" description="Disordered" evidence="1">
    <location>
        <begin position="24"/>
        <end position="217"/>
    </location>
</feature>
<evidence type="ECO:0000256" key="1">
    <source>
        <dbReference type="SAM" id="MobiDB-lite"/>
    </source>
</evidence>
<reference evidence="2 3" key="2">
    <citation type="journal article" date="2021" name="Curr. Genet.">
        <title>Genetic response to nitrogen starvation in the aggressive Eucalyptus foliar pathogen Teratosphaeria destructans.</title>
        <authorList>
            <person name="Havenga M."/>
            <person name="Wingfield B.D."/>
            <person name="Wingfield M.J."/>
            <person name="Dreyer L.L."/>
            <person name="Roets F."/>
            <person name="Aylward J."/>
        </authorList>
    </citation>
    <scope>NUCLEOTIDE SEQUENCE [LARGE SCALE GENOMIC DNA]</scope>
    <source>
        <strain evidence="2">CMW44962</strain>
    </source>
</reference>
<feature type="compositionally biased region" description="Basic and acidic residues" evidence="1">
    <location>
        <begin position="42"/>
        <end position="59"/>
    </location>
</feature>